<dbReference type="InterPro" id="IPR013324">
    <property type="entry name" value="RNA_pol_sigma_r3/r4-like"/>
</dbReference>
<dbReference type="EMBL" id="WYDN01000016">
    <property type="protein sequence ID" value="NAZ17380.1"/>
    <property type="molecule type" value="Genomic_DNA"/>
</dbReference>
<name>A0A6L9GAB3_9MICC</name>
<evidence type="ECO:0000256" key="2">
    <source>
        <dbReference type="ARBA" id="ARBA00023015"/>
    </source>
</evidence>
<dbReference type="NCBIfam" id="TIGR02937">
    <property type="entry name" value="sigma70-ECF"/>
    <property type="match status" value="1"/>
</dbReference>
<feature type="domain" description="Putative zinc-finger" evidence="8">
    <location>
        <begin position="198"/>
        <end position="231"/>
    </location>
</feature>
<comment type="similarity">
    <text evidence="1">Belongs to the sigma-70 factor family. ECF subfamily.</text>
</comment>
<protein>
    <submittedName>
        <fullName evidence="9">Sigma-70 family RNA polymerase sigma factor</fullName>
    </submittedName>
</protein>
<dbReference type="RefSeq" id="WP_161449846.1">
    <property type="nucleotide sequence ID" value="NZ_WYDN01000016.1"/>
</dbReference>
<dbReference type="SUPFAM" id="SSF88946">
    <property type="entry name" value="Sigma2 domain of RNA polymerase sigma factors"/>
    <property type="match status" value="1"/>
</dbReference>
<dbReference type="Pfam" id="PF13490">
    <property type="entry name" value="zf-HC2"/>
    <property type="match status" value="1"/>
</dbReference>
<dbReference type="InterPro" id="IPR039425">
    <property type="entry name" value="RNA_pol_sigma-70-like"/>
</dbReference>
<dbReference type="Gene3D" id="1.10.1740.10">
    <property type="match status" value="1"/>
</dbReference>
<evidence type="ECO:0000256" key="5">
    <source>
        <dbReference type="ARBA" id="ARBA00023163"/>
    </source>
</evidence>
<keyword evidence="5" id="KW-0804">Transcription</keyword>
<proteinExistence type="inferred from homology"/>
<dbReference type="InterPro" id="IPR007627">
    <property type="entry name" value="RNA_pol_sigma70_r2"/>
</dbReference>
<dbReference type="InterPro" id="IPR014284">
    <property type="entry name" value="RNA_pol_sigma-70_dom"/>
</dbReference>
<reference evidence="9 10" key="1">
    <citation type="submission" date="2020-01" db="EMBL/GenBank/DDBJ databases">
        <title>Glutamicibacter soli M275.</title>
        <authorList>
            <person name="Meng X."/>
        </authorList>
    </citation>
    <scope>NUCLEOTIDE SEQUENCE [LARGE SCALE GENOMIC DNA]</scope>
    <source>
        <strain evidence="9 10">M275</strain>
    </source>
</reference>
<dbReference type="PANTHER" id="PTHR43133:SF8">
    <property type="entry name" value="RNA POLYMERASE SIGMA FACTOR HI_1459-RELATED"/>
    <property type="match status" value="1"/>
</dbReference>
<evidence type="ECO:0000256" key="3">
    <source>
        <dbReference type="ARBA" id="ARBA00023082"/>
    </source>
</evidence>
<dbReference type="GO" id="GO:0016987">
    <property type="term" value="F:sigma factor activity"/>
    <property type="evidence" value="ECO:0007669"/>
    <property type="project" value="UniProtKB-KW"/>
</dbReference>
<dbReference type="Proteomes" id="UP000477543">
    <property type="component" value="Unassembled WGS sequence"/>
</dbReference>
<evidence type="ECO:0000313" key="10">
    <source>
        <dbReference type="Proteomes" id="UP000477543"/>
    </source>
</evidence>
<feature type="compositionally biased region" description="Pro residues" evidence="6">
    <location>
        <begin position="483"/>
        <end position="505"/>
    </location>
</feature>
<evidence type="ECO:0000313" key="9">
    <source>
        <dbReference type="EMBL" id="NAZ17380.1"/>
    </source>
</evidence>
<evidence type="ECO:0000256" key="4">
    <source>
        <dbReference type="ARBA" id="ARBA00023125"/>
    </source>
</evidence>
<evidence type="ECO:0000256" key="6">
    <source>
        <dbReference type="SAM" id="MobiDB-lite"/>
    </source>
</evidence>
<dbReference type="InterPro" id="IPR013325">
    <property type="entry name" value="RNA_pol_sigma_r2"/>
</dbReference>
<evidence type="ECO:0000259" key="7">
    <source>
        <dbReference type="Pfam" id="PF04542"/>
    </source>
</evidence>
<dbReference type="AlphaFoldDB" id="A0A6L9GAB3"/>
<keyword evidence="3" id="KW-0731">Sigma factor</keyword>
<feature type="domain" description="RNA polymerase sigma-70 region 2" evidence="7">
    <location>
        <begin position="32"/>
        <end position="91"/>
    </location>
</feature>
<organism evidence="9 10">
    <name type="scientific">Glutamicibacter soli</name>
    <dbReference type="NCBI Taxonomy" id="453836"/>
    <lineage>
        <taxon>Bacteria</taxon>
        <taxon>Bacillati</taxon>
        <taxon>Actinomycetota</taxon>
        <taxon>Actinomycetes</taxon>
        <taxon>Micrococcales</taxon>
        <taxon>Micrococcaceae</taxon>
        <taxon>Glutamicibacter</taxon>
    </lineage>
</organism>
<evidence type="ECO:0000259" key="8">
    <source>
        <dbReference type="Pfam" id="PF13490"/>
    </source>
</evidence>
<dbReference type="Pfam" id="PF04542">
    <property type="entry name" value="Sigma70_r2"/>
    <property type="match status" value="1"/>
</dbReference>
<accession>A0A6L9GAB3</accession>
<feature type="compositionally biased region" description="Low complexity" evidence="6">
    <location>
        <begin position="468"/>
        <end position="482"/>
    </location>
</feature>
<dbReference type="SUPFAM" id="SSF88659">
    <property type="entry name" value="Sigma3 and sigma4 domains of RNA polymerase sigma factors"/>
    <property type="match status" value="1"/>
</dbReference>
<comment type="caution">
    <text evidence="9">The sequence shown here is derived from an EMBL/GenBank/DDBJ whole genome shotgun (WGS) entry which is preliminary data.</text>
</comment>
<feature type="region of interest" description="Disordered" evidence="6">
    <location>
        <begin position="390"/>
        <end position="512"/>
    </location>
</feature>
<dbReference type="InterPro" id="IPR027383">
    <property type="entry name" value="Znf_put"/>
</dbReference>
<evidence type="ECO:0000256" key="1">
    <source>
        <dbReference type="ARBA" id="ARBA00010641"/>
    </source>
</evidence>
<dbReference type="GO" id="GO:0006352">
    <property type="term" value="P:DNA-templated transcription initiation"/>
    <property type="evidence" value="ECO:0007669"/>
    <property type="project" value="InterPro"/>
</dbReference>
<keyword evidence="4" id="KW-0238">DNA-binding</keyword>
<feature type="compositionally biased region" description="Pro residues" evidence="6">
    <location>
        <begin position="451"/>
        <end position="467"/>
    </location>
</feature>
<dbReference type="Gene3D" id="1.10.10.10">
    <property type="entry name" value="Winged helix-like DNA-binding domain superfamily/Winged helix DNA-binding domain"/>
    <property type="match status" value="1"/>
</dbReference>
<keyword evidence="2" id="KW-0805">Transcription regulation</keyword>
<dbReference type="GO" id="GO:0003677">
    <property type="term" value="F:DNA binding"/>
    <property type="evidence" value="ECO:0007669"/>
    <property type="project" value="UniProtKB-KW"/>
</dbReference>
<dbReference type="PANTHER" id="PTHR43133">
    <property type="entry name" value="RNA POLYMERASE ECF-TYPE SIGMA FACTO"/>
    <property type="match status" value="1"/>
</dbReference>
<sequence length="616" mass="65188">MTIDSSDRFAGVSDADLILGVRNGNRESEAQLFKRHKQLALAVAYRHTDTPSEAEDVVSEAFLRVFDALRRGLGPDEFFRAYLLTVVSREAFSRNDAASKHVVTDDVKEFEVGDPHADEALKRAEASFVISAFKSLPERWRAVLWHIEIKDLRPREIAPLLGLTPNAVSALAVRAREGLREAYLAAHLNKHIDLAPTCSDARKLLPSLIRGNASNRDQRMVKTHLAVCEDCSAVFGELSQVGLKLRAYVLPLVVGGATALGISAVGGVATGTAAVAGGTTVFGMATGETAAASTTAAGGVGSGFAAGSVAAVGVGLTTVAVAASAAGLIPPIAADDKQEKVAVQEAPAVPAPSATAVTTSPKIEPHQMFGDRATFEKYIVADAPKTELPLAQKSPAPSAEPPAPEPSATSVREPPAKPAPSPKPVIVLTVEPSPISPPPPELTPEATKAPVPTPDAKPTPIPSPEPTPETSRTPGSKQTPTPTATPTPEPTPTPTPTPTPAPIPSDEPEDELNAETVQISMQRVQGQSVPAYDFMITPAAPAQKYDLKLRFKHADVIWPDPTSSCRVKKYSLNGMSISCVGEAVLRVNLIHVHDDQSIRFTMPSNPNFYREFELED</sequence>
<gene>
    <name evidence="9" type="ORF">GT020_15100</name>
</gene>
<dbReference type="InterPro" id="IPR036388">
    <property type="entry name" value="WH-like_DNA-bd_sf"/>
</dbReference>